<dbReference type="Gene3D" id="2.40.30.10">
    <property type="entry name" value="Translation factors"/>
    <property type="match status" value="1"/>
</dbReference>
<comment type="similarity">
    <text evidence="2 15">Belongs to the globin family. Two-domain flavohemoproteins subfamily.</text>
</comment>
<evidence type="ECO:0000256" key="5">
    <source>
        <dbReference type="ARBA" id="ARBA00022621"/>
    </source>
</evidence>
<sequence length="395" mass="43735">MLSQDTMKIIKSTVPVLEQHGNTITTVFYKNMFEAHPELLNVFNSVNQSQGRQQAALANTVYAAAANIDNLAAIMPTVIQIAHKHKSLGITKDQYPIVGYYLLGAIKEVLGDAATPEIIAAWGEAYGVIADVFINIEDVMYADAEQMDGGWRTFKDFTIENKVVESEVITSFYLKPVDGMKLPSYKPGQYISLRINIPGEKNTLIRQYSLSQAENGEEYRISVKREQDFEPNGKVSCHLHNQLTVGDTIEVSIPAGVFHLDVENTTPVTLISGGVGITPMMSMYETIAKETPNRPVTFLHSARSRSHHAFGDRLLKLNASLTNSNYAVLYSEEGDGFISHEFLATNVLEGSDVYVCGPTPFMQSVLRDLYALGMPEDKVHFEFFGPAVQLELVEA</sequence>
<evidence type="ECO:0000256" key="10">
    <source>
        <dbReference type="ARBA" id="ARBA00023002"/>
    </source>
</evidence>
<feature type="binding site" evidence="15">
    <location>
        <begin position="274"/>
        <end position="279"/>
    </location>
    <ligand>
        <name>NADP(+)</name>
        <dbReference type="ChEBI" id="CHEBI:58349"/>
    </ligand>
</feature>
<dbReference type="GO" id="GO:0008941">
    <property type="term" value="F:nitric oxide dioxygenase NAD(P)H activity"/>
    <property type="evidence" value="ECO:0007669"/>
    <property type="project" value="UniProtKB-EC"/>
</dbReference>
<evidence type="ECO:0000256" key="3">
    <source>
        <dbReference type="ARBA" id="ARBA00022448"/>
    </source>
</evidence>
<dbReference type="SUPFAM" id="SSF52343">
    <property type="entry name" value="Ferredoxin reductase-like, C-terminal NADP-linked domain"/>
    <property type="match status" value="1"/>
</dbReference>
<accession>A0ABW4SE96</accession>
<keyword evidence="15" id="KW-0216">Detoxification</keyword>
<keyword evidence="3 15" id="KW-0813">Transport</keyword>
<dbReference type="InterPro" id="IPR039261">
    <property type="entry name" value="FNR_nucleotide-bd"/>
</dbReference>
<keyword evidence="19" id="KW-1185">Reference proteome</keyword>
<dbReference type="RefSeq" id="WP_381536297.1">
    <property type="nucleotide sequence ID" value="NZ_JBHUGI010000014.1"/>
</dbReference>
<dbReference type="Gene3D" id="3.40.50.80">
    <property type="entry name" value="Nucleotide-binding domain of ferredoxin-NADP reductase (FNR) module"/>
    <property type="match status" value="1"/>
</dbReference>
<comment type="cofactor">
    <cofactor evidence="15">
        <name>FAD</name>
        <dbReference type="ChEBI" id="CHEBI:57692"/>
    </cofactor>
    <text evidence="15">Binds 1 FAD per subunit.</text>
</comment>
<dbReference type="PROSITE" id="PS01033">
    <property type="entry name" value="GLOBIN"/>
    <property type="match status" value="1"/>
</dbReference>
<evidence type="ECO:0000256" key="11">
    <source>
        <dbReference type="ARBA" id="ARBA00023004"/>
    </source>
</evidence>
<dbReference type="PROSITE" id="PS51384">
    <property type="entry name" value="FAD_FR"/>
    <property type="match status" value="1"/>
</dbReference>
<keyword evidence="10 15" id="KW-0560">Oxidoreductase</keyword>
<evidence type="ECO:0000256" key="7">
    <source>
        <dbReference type="ARBA" id="ARBA00022723"/>
    </source>
</evidence>
<dbReference type="SUPFAM" id="SSF46458">
    <property type="entry name" value="Globin-like"/>
    <property type="match status" value="1"/>
</dbReference>
<comment type="domain">
    <text evidence="15">Consists of two distinct domains; an N-terminal heme-containing oxygen-binding domain and a C-terminal reductase domain with binding sites for FAD and NAD(P)H.</text>
</comment>
<feature type="binding site" description="proximal binding residue" evidence="15">
    <location>
        <position position="85"/>
    </location>
    <ligand>
        <name>heme b</name>
        <dbReference type="ChEBI" id="CHEBI:60344"/>
    </ligand>
    <ligandPart>
        <name>Fe</name>
        <dbReference type="ChEBI" id="CHEBI:18248"/>
    </ligandPart>
</feature>
<comment type="catalytic activity">
    <reaction evidence="13 15">
        <text>2 nitric oxide + NADH + 2 O2 = 2 nitrate + NAD(+) + H(+)</text>
        <dbReference type="Rhea" id="RHEA:19469"/>
        <dbReference type="ChEBI" id="CHEBI:15378"/>
        <dbReference type="ChEBI" id="CHEBI:15379"/>
        <dbReference type="ChEBI" id="CHEBI:16480"/>
        <dbReference type="ChEBI" id="CHEBI:17632"/>
        <dbReference type="ChEBI" id="CHEBI:57540"/>
        <dbReference type="ChEBI" id="CHEBI:57945"/>
        <dbReference type="EC" id="1.14.12.17"/>
    </reaction>
</comment>
<evidence type="ECO:0000256" key="14">
    <source>
        <dbReference type="ARBA" id="ARBA00049433"/>
    </source>
</evidence>
<proteinExistence type="inferred from homology"/>
<dbReference type="SUPFAM" id="SSF63380">
    <property type="entry name" value="Riboflavin synthase domain-like"/>
    <property type="match status" value="1"/>
</dbReference>
<dbReference type="Pfam" id="PF00175">
    <property type="entry name" value="NAD_binding_1"/>
    <property type="match status" value="1"/>
</dbReference>
<dbReference type="PANTHER" id="PTHR43396">
    <property type="entry name" value="FLAVOHEMOPROTEIN"/>
    <property type="match status" value="1"/>
</dbReference>
<keyword evidence="11 15" id="KW-0408">Iron</keyword>
<gene>
    <name evidence="18" type="primary">hmpA</name>
    <name evidence="15" type="synonym">hmp</name>
    <name evidence="18" type="ORF">ACFSFY_06115</name>
</gene>
<name>A0ABW4SE96_9BACL</name>
<comment type="catalytic activity">
    <reaction evidence="14 15">
        <text>2 nitric oxide + NADPH + 2 O2 = 2 nitrate + NADP(+) + H(+)</text>
        <dbReference type="Rhea" id="RHEA:19465"/>
        <dbReference type="ChEBI" id="CHEBI:15378"/>
        <dbReference type="ChEBI" id="CHEBI:15379"/>
        <dbReference type="ChEBI" id="CHEBI:16480"/>
        <dbReference type="ChEBI" id="CHEBI:17632"/>
        <dbReference type="ChEBI" id="CHEBI:57783"/>
        <dbReference type="ChEBI" id="CHEBI:58349"/>
        <dbReference type="EC" id="1.14.12.17"/>
    </reaction>
</comment>
<comment type="cofactor">
    <cofactor evidence="15">
        <name>heme b</name>
        <dbReference type="ChEBI" id="CHEBI:60344"/>
    </cofactor>
    <text evidence="15">Binds 1 heme b (iron(II)-protoporphyrin IX) group per subunit.</text>
</comment>
<evidence type="ECO:0000259" key="17">
    <source>
        <dbReference type="PROSITE" id="PS51384"/>
    </source>
</evidence>
<feature type="binding site" evidence="15">
    <location>
        <begin position="383"/>
        <end position="386"/>
    </location>
    <ligand>
        <name>FAD</name>
        <dbReference type="ChEBI" id="CHEBI:57692"/>
    </ligand>
</feature>
<evidence type="ECO:0000313" key="18">
    <source>
        <dbReference type="EMBL" id="MFD1927639.1"/>
    </source>
</evidence>
<keyword evidence="9 15" id="KW-0521">NADP</keyword>
<evidence type="ECO:0000256" key="9">
    <source>
        <dbReference type="ARBA" id="ARBA00022857"/>
    </source>
</evidence>
<evidence type="ECO:0000259" key="16">
    <source>
        <dbReference type="PROSITE" id="PS01033"/>
    </source>
</evidence>
<evidence type="ECO:0000256" key="13">
    <source>
        <dbReference type="ARBA" id="ARBA00048649"/>
    </source>
</evidence>
<dbReference type="InterPro" id="IPR009050">
    <property type="entry name" value="Globin-like_sf"/>
</dbReference>
<evidence type="ECO:0000256" key="8">
    <source>
        <dbReference type="ARBA" id="ARBA00022827"/>
    </source>
</evidence>
<dbReference type="Gene3D" id="1.10.490.10">
    <property type="entry name" value="Globins"/>
    <property type="match status" value="1"/>
</dbReference>
<feature type="domain" description="Globin" evidence="16">
    <location>
        <begin position="1"/>
        <end position="138"/>
    </location>
</feature>
<evidence type="ECO:0000256" key="6">
    <source>
        <dbReference type="ARBA" id="ARBA00022630"/>
    </source>
</evidence>
<feature type="site" description="Influences the redox potential of the prosthetic heme and FAD groups" evidence="15">
    <location>
        <position position="382"/>
    </location>
</feature>
<dbReference type="Proteomes" id="UP001597218">
    <property type="component" value="Unassembled WGS sequence"/>
</dbReference>
<comment type="similarity">
    <text evidence="1 15">In the C-terminal section; belongs to the flavoprotein pyridine nucleotide cytochrome reductase family.</text>
</comment>
<evidence type="ECO:0000256" key="15">
    <source>
        <dbReference type="HAMAP-Rule" id="MF_01252"/>
    </source>
</evidence>
<dbReference type="EMBL" id="JBHUGI010000014">
    <property type="protein sequence ID" value="MFD1927639.1"/>
    <property type="molecule type" value="Genomic_DNA"/>
</dbReference>
<evidence type="ECO:0000256" key="1">
    <source>
        <dbReference type="ARBA" id="ARBA00006401"/>
    </source>
</evidence>
<dbReference type="InterPro" id="IPR001433">
    <property type="entry name" value="OxRdtase_FAD/NAD-bd"/>
</dbReference>
<feature type="binding site" evidence="15">
    <location>
        <position position="190"/>
    </location>
    <ligand>
        <name>FAD</name>
        <dbReference type="ChEBI" id="CHEBI:57692"/>
    </ligand>
</feature>
<dbReference type="Pfam" id="PF00970">
    <property type="entry name" value="FAD_binding_6"/>
    <property type="match status" value="1"/>
</dbReference>
<dbReference type="InterPro" id="IPR008333">
    <property type="entry name" value="Cbr1-like_FAD-bd_dom"/>
</dbReference>
<evidence type="ECO:0000256" key="2">
    <source>
        <dbReference type="ARBA" id="ARBA00008414"/>
    </source>
</evidence>
<dbReference type="NCBIfam" id="NF009805">
    <property type="entry name" value="PRK13289.1"/>
    <property type="match status" value="1"/>
</dbReference>
<dbReference type="HAMAP" id="MF_01252">
    <property type="entry name" value="Hmp"/>
    <property type="match status" value="1"/>
</dbReference>
<evidence type="ECO:0000313" key="19">
    <source>
        <dbReference type="Proteomes" id="UP001597218"/>
    </source>
</evidence>
<keyword evidence="8 15" id="KW-0274">FAD</keyword>
<comment type="caution">
    <text evidence="18">The sequence shown here is derived from an EMBL/GenBank/DDBJ whole genome shotgun (WGS) entry which is preliminary data.</text>
</comment>
<dbReference type="InterPro" id="IPR017927">
    <property type="entry name" value="FAD-bd_FR_type"/>
</dbReference>
<feature type="region of interest" description="Reductase" evidence="15">
    <location>
        <begin position="149"/>
        <end position="395"/>
    </location>
</feature>
<dbReference type="PRINTS" id="PR00410">
    <property type="entry name" value="PHEHYDRXLASE"/>
</dbReference>
<feature type="site" description="Involved in heme-bound ligand stabilization and O-O bond activation" evidence="15">
    <location>
        <position position="29"/>
    </location>
</feature>
<dbReference type="Pfam" id="PF00042">
    <property type="entry name" value="Globin"/>
    <property type="match status" value="1"/>
</dbReference>
<dbReference type="CDD" id="cd14777">
    <property type="entry name" value="Yhb1-globin-like"/>
    <property type="match status" value="1"/>
</dbReference>
<feature type="active site" description="Charge relay system" evidence="15">
    <location>
        <position position="95"/>
    </location>
</feature>
<keyword evidence="12 15" id="KW-0520">NAD</keyword>
<protein>
    <recommendedName>
        <fullName evidence="15">Flavohemoprotein</fullName>
    </recommendedName>
    <alternativeName>
        <fullName evidence="15">Flavohemoglobin</fullName>
    </alternativeName>
    <alternativeName>
        <fullName evidence="15">Hemoglobin-like protein</fullName>
    </alternativeName>
    <alternativeName>
        <fullName evidence="15">Nitric oxide dioxygenase</fullName>
        <shortName evidence="15">NO oxygenase</shortName>
        <shortName evidence="15">NOD</shortName>
        <ecNumber evidence="15">1.14.12.17</ecNumber>
    </alternativeName>
</protein>
<organism evidence="18 19">
    <name type="scientific">Sporosarcina siberiensis</name>
    <dbReference type="NCBI Taxonomy" id="1365606"/>
    <lineage>
        <taxon>Bacteria</taxon>
        <taxon>Bacillati</taxon>
        <taxon>Bacillota</taxon>
        <taxon>Bacilli</taxon>
        <taxon>Bacillales</taxon>
        <taxon>Caryophanaceae</taxon>
        <taxon>Sporosarcina</taxon>
    </lineage>
</organism>
<dbReference type="InterPro" id="IPR012292">
    <property type="entry name" value="Globin/Proto"/>
</dbReference>
<feature type="domain" description="FAD-binding FR-type" evidence="17">
    <location>
        <begin position="152"/>
        <end position="261"/>
    </location>
</feature>
<dbReference type="CDD" id="cd06184">
    <property type="entry name" value="flavohem_like_fad_nad_binding"/>
    <property type="match status" value="1"/>
</dbReference>
<keyword evidence="4 15" id="KW-0349">Heme</keyword>
<comment type="function">
    <text evidence="15">Is involved in NO detoxification in an aerobic process, termed nitric oxide dioxygenase (NOD) reaction that utilizes O(2) and NAD(P)H to convert NO to nitrate, which protects the bacterium from various noxious nitrogen compounds. Therefore, plays a central role in the inducible response to nitrosative stress.</text>
</comment>
<evidence type="ECO:0000256" key="4">
    <source>
        <dbReference type="ARBA" id="ARBA00022617"/>
    </source>
</evidence>
<dbReference type="EC" id="1.14.12.17" evidence="15"/>
<feature type="active site" description="Charge relay system" evidence="15">
    <location>
        <position position="137"/>
    </location>
</feature>
<dbReference type="InterPro" id="IPR023950">
    <property type="entry name" value="Hmp"/>
</dbReference>
<reference evidence="19" key="1">
    <citation type="journal article" date="2019" name="Int. J. Syst. Evol. Microbiol.">
        <title>The Global Catalogue of Microorganisms (GCM) 10K type strain sequencing project: providing services to taxonomists for standard genome sequencing and annotation.</title>
        <authorList>
            <consortium name="The Broad Institute Genomics Platform"/>
            <consortium name="The Broad Institute Genome Sequencing Center for Infectious Disease"/>
            <person name="Wu L."/>
            <person name="Ma J."/>
        </authorList>
    </citation>
    <scope>NUCLEOTIDE SEQUENCE [LARGE SCALE GENOMIC DNA]</scope>
    <source>
        <strain evidence="19">CGMCC 4.7177</strain>
    </source>
</reference>
<evidence type="ECO:0000256" key="12">
    <source>
        <dbReference type="ARBA" id="ARBA00023027"/>
    </source>
</evidence>
<keyword evidence="6 15" id="KW-0285">Flavoprotein</keyword>
<keyword evidence="5 15" id="KW-0561">Oxygen transport</keyword>
<dbReference type="InterPro" id="IPR017938">
    <property type="entry name" value="Riboflavin_synthase-like_b-brl"/>
</dbReference>
<keyword evidence="7 15" id="KW-0479">Metal-binding</keyword>
<dbReference type="InterPro" id="IPR000971">
    <property type="entry name" value="Globin"/>
</dbReference>
<dbReference type="PANTHER" id="PTHR43396:SF3">
    <property type="entry name" value="FLAVOHEMOPROTEIN"/>
    <property type="match status" value="1"/>
</dbReference>
<feature type="binding site" evidence="15">
    <location>
        <begin position="206"/>
        <end position="209"/>
    </location>
    <ligand>
        <name>FAD</name>
        <dbReference type="ChEBI" id="CHEBI:57692"/>
    </ligand>
</feature>
<feature type="site" description="Influences the redox potential of the prosthetic heme and FAD groups" evidence="15">
    <location>
        <position position="84"/>
    </location>
</feature>